<protein>
    <submittedName>
        <fullName evidence="1">Acetoacetate decarboxylase family protein</fullName>
    </submittedName>
</protein>
<keyword evidence="2" id="KW-1185">Reference proteome</keyword>
<dbReference type="InterPro" id="IPR010451">
    <property type="entry name" value="Acetoacetate_decarboxylase"/>
</dbReference>
<dbReference type="Proteomes" id="UP001368270">
    <property type="component" value="Unassembled WGS sequence"/>
</dbReference>
<dbReference type="Pfam" id="PF06314">
    <property type="entry name" value="ADC"/>
    <property type="match status" value="1"/>
</dbReference>
<evidence type="ECO:0000313" key="1">
    <source>
        <dbReference type="EMBL" id="MEJ5219801.1"/>
    </source>
</evidence>
<dbReference type="RefSeq" id="WP_067261954.1">
    <property type="nucleotide sequence ID" value="NZ_JBBGAZ010000012.1"/>
</dbReference>
<dbReference type="EMBL" id="JBBGAZ010000012">
    <property type="protein sequence ID" value="MEJ5219801.1"/>
    <property type="molecule type" value="Genomic_DNA"/>
</dbReference>
<organism evidence="1 2">
    <name type="scientific">Cognatishimia coralii</name>
    <dbReference type="NCBI Taxonomy" id="3083254"/>
    <lineage>
        <taxon>Bacteria</taxon>
        <taxon>Pseudomonadati</taxon>
        <taxon>Pseudomonadota</taxon>
        <taxon>Alphaproteobacteria</taxon>
        <taxon>Rhodobacterales</taxon>
        <taxon>Paracoccaceae</taxon>
        <taxon>Cognatishimia</taxon>
    </lineage>
</organism>
<name>A0ABU8QK52_9RHOB</name>
<evidence type="ECO:0000313" key="2">
    <source>
        <dbReference type="Proteomes" id="UP001368270"/>
    </source>
</evidence>
<comment type="caution">
    <text evidence="1">The sequence shown here is derived from an EMBL/GenBank/DDBJ whole genome shotgun (WGS) entry which is preliminary data.</text>
</comment>
<proteinExistence type="predicted"/>
<dbReference type="Gene3D" id="2.40.400.10">
    <property type="entry name" value="Acetoacetate decarboxylase-like"/>
    <property type="match status" value="1"/>
</dbReference>
<sequence length="259" mass="27649">MLQGFTGPYTPQGRSALVPSPPWHYAGRIVSIGARTEAEVAQRFLPSGFGRASGRVFGHFCEWQATTDGSELLDPAYSQYNEFFLLIEALSDQGEARLFCSFIFVDQDISMVRGHMQGFPKKLGAIRIGRSYDLEHPAAGRQGSGTRLGATVAVKDRRLIEAEWTGSTESAEPIGFLGTPTFGLVGAPSITGTPTSGDIRLVRQSLSARVVGPIHAAEGTLRLLVSPMDEIGDLPVHSCFAATTCEAALTVTGAEEAGF</sequence>
<dbReference type="SUPFAM" id="SSF160104">
    <property type="entry name" value="Acetoacetate decarboxylase-like"/>
    <property type="match status" value="1"/>
</dbReference>
<reference evidence="1 2" key="1">
    <citation type="submission" date="2024-03" db="EMBL/GenBank/DDBJ databases">
        <title>Cognatishimia coralii sp. nov., a marine bacterium isolated from coral surrounding seawater.</title>
        <authorList>
            <person name="Liu X."/>
            <person name="Liu S."/>
            <person name="Sun H."/>
            <person name="Zhang Y."/>
        </authorList>
    </citation>
    <scope>NUCLEOTIDE SEQUENCE [LARGE SCALE GENOMIC DNA]</scope>
    <source>
        <strain evidence="1 2">D5M38</strain>
    </source>
</reference>
<dbReference type="InterPro" id="IPR023375">
    <property type="entry name" value="ADC_dom_sf"/>
</dbReference>
<gene>
    <name evidence="1" type="ORF">WG622_16205</name>
</gene>
<accession>A0ABU8QK52</accession>